<dbReference type="Proteomes" id="UP000037511">
    <property type="component" value="Unassembled WGS sequence"/>
</dbReference>
<proteinExistence type="predicted"/>
<organism evidence="2 3">
    <name type="scientific">Achromobacter spanius</name>
    <dbReference type="NCBI Taxonomy" id="217203"/>
    <lineage>
        <taxon>Bacteria</taxon>
        <taxon>Pseudomonadati</taxon>
        <taxon>Pseudomonadota</taxon>
        <taxon>Betaproteobacteria</taxon>
        <taxon>Burkholderiales</taxon>
        <taxon>Alcaligenaceae</taxon>
        <taxon>Achromobacter</taxon>
    </lineage>
</organism>
<reference evidence="2 3" key="1">
    <citation type="submission" date="2015-07" db="EMBL/GenBank/DDBJ databases">
        <title>Draft genome of Achromobacter spanius.</title>
        <authorList>
            <person name="Wang X."/>
        </authorList>
    </citation>
    <scope>NUCLEOTIDE SEQUENCE [LARGE SCALE GENOMIC DNA]</scope>
    <source>
        <strain evidence="2 3">CGMCC9173</strain>
    </source>
</reference>
<gene>
    <name evidence="2" type="ORF">AFM18_11165</name>
</gene>
<feature type="compositionally biased region" description="Basic residues" evidence="1">
    <location>
        <begin position="321"/>
        <end position="339"/>
    </location>
</feature>
<accession>A0AAW3I4K1</accession>
<dbReference type="EMBL" id="LGVG01000012">
    <property type="protein sequence ID" value="KNE27522.1"/>
    <property type="molecule type" value="Genomic_DNA"/>
</dbReference>
<evidence type="ECO:0000313" key="3">
    <source>
        <dbReference type="Proteomes" id="UP000037511"/>
    </source>
</evidence>
<name>A0AAW3I4K1_9BURK</name>
<protein>
    <submittedName>
        <fullName evidence="2">Uncharacterized protein</fullName>
    </submittedName>
</protein>
<feature type="region of interest" description="Disordered" evidence="1">
    <location>
        <begin position="321"/>
        <end position="345"/>
    </location>
</feature>
<evidence type="ECO:0000256" key="1">
    <source>
        <dbReference type="SAM" id="MobiDB-lite"/>
    </source>
</evidence>
<sequence length="373" mass="41251">MHHLIHRAATALSQLRGAFGLAARQVGIARRELDGVGQLRHVGGGFLQGPGLARGAVGHIRAPCRDLAGPGMNFLDAPAHRCHRRRQARLHAAHGGIQDADFIVAAHGDRAGQIPVRNPIKVRARLVQRTQNAAPKCEPDQHGQHQHHRQHRAGHHDDVLQRLAGAGHRRLALFARIGLVGIRLLHIGRAAVGQHLVHQAVHFNAVPRLRRLQHGRHGLVREGGVGRQQLFIQRAALRARVRVGAQLRQAFARLLEQRLGMRQRLVARLFQPTFHAGFGISQRGPRLEQAAGHVGQIAGAFDTAPAQGFDVGAVVAQYRDARRRRNREQQHKQRQNGRYRRGDPKIFPHIHPSETGRPQAQCHGLWTGSLAIS</sequence>
<feature type="region of interest" description="Disordered" evidence="1">
    <location>
        <begin position="131"/>
        <end position="156"/>
    </location>
</feature>
<feature type="compositionally biased region" description="Basic residues" evidence="1">
    <location>
        <begin position="144"/>
        <end position="154"/>
    </location>
</feature>
<evidence type="ECO:0000313" key="2">
    <source>
        <dbReference type="EMBL" id="KNE27522.1"/>
    </source>
</evidence>
<comment type="caution">
    <text evidence="2">The sequence shown here is derived from an EMBL/GenBank/DDBJ whole genome shotgun (WGS) entry which is preliminary data.</text>
</comment>
<dbReference type="AlphaFoldDB" id="A0AAW3I4K1"/>